<evidence type="ECO:0000256" key="1">
    <source>
        <dbReference type="ARBA" id="ARBA00023002"/>
    </source>
</evidence>
<accession>A0ABS7LA87</accession>
<dbReference type="Gene3D" id="1.20.140.10">
    <property type="entry name" value="Butyryl-CoA Dehydrogenase, subunit A, domain 3"/>
    <property type="match status" value="1"/>
</dbReference>
<dbReference type="RefSeq" id="WP_221094814.1">
    <property type="nucleotide sequence ID" value="NZ_JABDWX010000008.1"/>
</dbReference>
<keyword evidence="4" id="KW-1185">Reference proteome</keyword>
<evidence type="ECO:0000259" key="2">
    <source>
        <dbReference type="Pfam" id="PF08028"/>
    </source>
</evidence>
<dbReference type="SUPFAM" id="SSF47203">
    <property type="entry name" value="Acyl-CoA dehydrogenase C-terminal domain-like"/>
    <property type="match status" value="1"/>
</dbReference>
<dbReference type="InterPro" id="IPR036250">
    <property type="entry name" value="AcylCo_DH-like_C"/>
</dbReference>
<comment type="caution">
    <text evidence="3">The sequence shown here is derived from an EMBL/GenBank/DDBJ whole genome shotgun (WGS) entry which is preliminary data.</text>
</comment>
<evidence type="ECO:0000313" key="3">
    <source>
        <dbReference type="EMBL" id="MBY3588327.1"/>
    </source>
</evidence>
<dbReference type="Gene3D" id="2.40.110.10">
    <property type="entry name" value="Butyryl-CoA Dehydrogenase, subunit A, domain 2"/>
    <property type="match status" value="1"/>
</dbReference>
<dbReference type="Pfam" id="PF08028">
    <property type="entry name" value="Acyl-CoA_dh_2"/>
    <property type="match status" value="1"/>
</dbReference>
<dbReference type="InterPro" id="IPR009100">
    <property type="entry name" value="AcylCoA_DH/oxidase_NM_dom_sf"/>
</dbReference>
<dbReference type="SUPFAM" id="SSF56645">
    <property type="entry name" value="Acyl-CoA dehydrogenase NM domain-like"/>
    <property type="match status" value="1"/>
</dbReference>
<dbReference type="InterPro" id="IPR037069">
    <property type="entry name" value="AcylCoA_DH/ox_N_sf"/>
</dbReference>
<proteinExistence type="predicted"/>
<dbReference type="Proteomes" id="UP000720124">
    <property type="component" value="Unassembled WGS sequence"/>
</dbReference>
<name>A0ABS7LA87_9HYPH</name>
<keyword evidence="3" id="KW-0503">Monooxygenase</keyword>
<evidence type="ECO:0000313" key="4">
    <source>
        <dbReference type="Proteomes" id="UP000720124"/>
    </source>
</evidence>
<reference evidence="3 4" key="1">
    <citation type="submission" date="2020-06" db="EMBL/GenBank/DDBJ databases">
        <title>Global-level population genomics: horizontal gene transfer, symbiosis and evolution in Rhizobia.</title>
        <authorList>
            <person name="Gai Y."/>
        </authorList>
    </citation>
    <scope>NUCLEOTIDE SEQUENCE [LARGE SCALE GENOMIC DNA]</scope>
    <source>
        <strain evidence="3 4">PLR6_1b</strain>
    </source>
</reference>
<dbReference type="GO" id="GO:0004497">
    <property type="term" value="F:monooxygenase activity"/>
    <property type="evidence" value="ECO:0007669"/>
    <property type="project" value="UniProtKB-KW"/>
</dbReference>
<protein>
    <submittedName>
        <fullName evidence="3">Monooxygenase</fullName>
    </submittedName>
</protein>
<organism evidence="3 4">
    <name type="scientific">Rhizobium bangladeshense</name>
    <dbReference type="NCBI Taxonomy" id="1138189"/>
    <lineage>
        <taxon>Bacteria</taxon>
        <taxon>Pseudomonadati</taxon>
        <taxon>Pseudomonadota</taxon>
        <taxon>Alphaproteobacteria</taxon>
        <taxon>Hyphomicrobiales</taxon>
        <taxon>Rhizobiaceae</taxon>
        <taxon>Rhizobium/Agrobacterium group</taxon>
        <taxon>Rhizobium</taxon>
    </lineage>
</organism>
<dbReference type="Gene3D" id="1.10.540.10">
    <property type="entry name" value="Acyl-CoA dehydrogenase/oxidase, N-terminal domain"/>
    <property type="match status" value="1"/>
</dbReference>
<dbReference type="EMBL" id="JABTXI010000001">
    <property type="protein sequence ID" value="MBY3588327.1"/>
    <property type="molecule type" value="Genomic_DNA"/>
</dbReference>
<gene>
    <name evidence="3" type="ORF">HJA87_00250</name>
</gene>
<dbReference type="InterPro" id="IPR013107">
    <property type="entry name" value="Acyl-CoA_DH_C"/>
</dbReference>
<dbReference type="PIRSF" id="PIRSF016578">
    <property type="entry name" value="HsaA"/>
    <property type="match status" value="1"/>
</dbReference>
<feature type="domain" description="Acyl-CoA dehydrogenase C-terminal" evidence="2">
    <location>
        <begin position="240"/>
        <end position="351"/>
    </location>
</feature>
<dbReference type="InterPro" id="IPR046373">
    <property type="entry name" value="Acyl-CoA_Oxase/DH_mid-dom_sf"/>
</dbReference>
<sequence length="383" mass="40376">MGTVSQFQDRLRPPARRIENEEEAVSTARNLADTLRHQASERDINRILPFAELDALSVSGLAAISVPPEHEGLDVPNALLAEIVAIIAEADASIGETLENHFSVLETLRTQAAEDLKASLFARVLIGDRFACATVADGSELSAEGPGYRLSGRMRQAPGILYADWIAAAVTLPPSRPVTLYLSRNGEDVQVIDDWDGFGQRTNGSATTIAGAIHVNVDAIAPAPSSGYPTGISLGLLLKAGVSLGIARAAWADLKTTIDERTVNASRLGEHAVGIEIAAAALERAGRKLDIAQVNPVEAAMADAYFSASAAAITAGETALSAANALFELAGEASTGIGLNLDRHWRNARIHALSLPRDGLLHRAGDYMSKQSLHDLGTAPYSP</sequence>
<keyword evidence="1" id="KW-0560">Oxidoreductase</keyword>